<name>A0A094QSX6_9ZZZZ</name>
<reference evidence="10" key="1">
    <citation type="submission" date="2014-05" db="EMBL/GenBank/DDBJ databases">
        <title>Key roles for freshwater Actinobacteria revealed by deep metagenomic sequencing.</title>
        <authorList>
            <person name="Ghai R."/>
            <person name="Mizuno C.M."/>
            <person name="Picazo A."/>
            <person name="Camacho A."/>
            <person name="Rodriguez-Valera F."/>
        </authorList>
    </citation>
    <scope>NUCLEOTIDE SEQUENCE</scope>
</reference>
<dbReference type="PANTHER" id="PTHR11733:SF167">
    <property type="entry name" value="FI17812P1-RELATED"/>
    <property type="match status" value="1"/>
</dbReference>
<dbReference type="PRINTS" id="PR00786">
    <property type="entry name" value="NEPRILYSIN"/>
</dbReference>
<dbReference type="InterPro" id="IPR008753">
    <property type="entry name" value="Peptidase_M13_N"/>
</dbReference>
<keyword evidence="5" id="KW-0378">Hydrolase</keyword>
<feature type="domain" description="Peptidase M13 C-terminal" evidence="8">
    <location>
        <begin position="465"/>
        <end position="668"/>
    </location>
</feature>
<evidence type="ECO:0000256" key="7">
    <source>
        <dbReference type="ARBA" id="ARBA00023049"/>
    </source>
</evidence>
<dbReference type="Pfam" id="PF05649">
    <property type="entry name" value="Peptidase_M13_N"/>
    <property type="match status" value="1"/>
</dbReference>
<evidence type="ECO:0000256" key="4">
    <source>
        <dbReference type="ARBA" id="ARBA00022723"/>
    </source>
</evidence>
<keyword evidence="3" id="KW-0645">Protease</keyword>
<dbReference type="PANTHER" id="PTHR11733">
    <property type="entry name" value="ZINC METALLOPROTEASE FAMILY M13 NEPRILYSIN-RELATED"/>
    <property type="match status" value="1"/>
</dbReference>
<evidence type="ECO:0000259" key="9">
    <source>
        <dbReference type="Pfam" id="PF05649"/>
    </source>
</evidence>
<dbReference type="Gene3D" id="1.10.1380.10">
    <property type="entry name" value="Neutral endopeptidase , domain2"/>
    <property type="match status" value="1"/>
</dbReference>
<evidence type="ECO:0000256" key="6">
    <source>
        <dbReference type="ARBA" id="ARBA00022833"/>
    </source>
</evidence>
<keyword evidence="6" id="KW-0862">Zinc</keyword>
<dbReference type="GO" id="GO:0046872">
    <property type="term" value="F:metal ion binding"/>
    <property type="evidence" value="ECO:0007669"/>
    <property type="project" value="UniProtKB-KW"/>
</dbReference>
<dbReference type="Pfam" id="PF01431">
    <property type="entry name" value="Peptidase_M13"/>
    <property type="match status" value="1"/>
</dbReference>
<evidence type="ECO:0008006" key="11">
    <source>
        <dbReference type="Google" id="ProtNLM"/>
    </source>
</evidence>
<dbReference type="SUPFAM" id="SSF55486">
    <property type="entry name" value="Metalloproteases ('zincins'), catalytic domain"/>
    <property type="match status" value="1"/>
</dbReference>
<dbReference type="InterPro" id="IPR042089">
    <property type="entry name" value="Peptidase_M13_dom_2"/>
</dbReference>
<dbReference type="PROSITE" id="PS51885">
    <property type="entry name" value="NEPRILYSIN"/>
    <property type="match status" value="1"/>
</dbReference>
<dbReference type="GO" id="GO:0016485">
    <property type="term" value="P:protein processing"/>
    <property type="evidence" value="ECO:0007669"/>
    <property type="project" value="TreeGrafter"/>
</dbReference>
<dbReference type="CDD" id="cd08662">
    <property type="entry name" value="M13"/>
    <property type="match status" value="1"/>
</dbReference>
<dbReference type="GO" id="GO:0004222">
    <property type="term" value="F:metalloendopeptidase activity"/>
    <property type="evidence" value="ECO:0007669"/>
    <property type="project" value="InterPro"/>
</dbReference>
<comment type="similarity">
    <text evidence="2">Belongs to the peptidase M13 family.</text>
</comment>
<dbReference type="InterPro" id="IPR024079">
    <property type="entry name" value="MetalloPept_cat_dom_sf"/>
</dbReference>
<dbReference type="EMBL" id="JNSK01000034">
    <property type="protein sequence ID" value="KGA17901.1"/>
    <property type="molecule type" value="Genomic_DNA"/>
</dbReference>
<keyword evidence="7" id="KW-0482">Metalloprotease</keyword>
<dbReference type="Gene3D" id="3.40.390.10">
    <property type="entry name" value="Collagenase (Catalytic Domain)"/>
    <property type="match status" value="1"/>
</dbReference>
<dbReference type="AlphaFoldDB" id="A0A094QSX6"/>
<dbReference type="GO" id="GO:0005886">
    <property type="term" value="C:plasma membrane"/>
    <property type="evidence" value="ECO:0007669"/>
    <property type="project" value="TreeGrafter"/>
</dbReference>
<accession>A0A094QSX6</accession>
<keyword evidence="4" id="KW-0479">Metal-binding</keyword>
<evidence type="ECO:0000256" key="1">
    <source>
        <dbReference type="ARBA" id="ARBA00001947"/>
    </source>
</evidence>
<comment type="caution">
    <text evidence="10">The sequence shown here is derived from an EMBL/GenBank/DDBJ whole genome shotgun (WGS) entry which is preliminary data.</text>
</comment>
<evidence type="ECO:0000256" key="3">
    <source>
        <dbReference type="ARBA" id="ARBA00022670"/>
    </source>
</evidence>
<organism evidence="10">
    <name type="scientific">freshwater metagenome</name>
    <dbReference type="NCBI Taxonomy" id="449393"/>
    <lineage>
        <taxon>unclassified sequences</taxon>
        <taxon>metagenomes</taxon>
        <taxon>ecological metagenomes</taxon>
    </lineage>
</organism>
<evidence type="ECO:0000313" key="10">
    <source>
        <dbReference type="EMBL" id="KGA17901.1"/>
    </source>
</evidence>
<evidence type="ECO:0000259" key="8">
    <source>
        <dbReference type="Pfam" id="PF01431"/>
    </source>
</evidence>
<feature type="domain" description="Peptidase M13 N-terminal" evidence="9">
    <location>
        <begin position="37"/>
        <end position="413"/>
    </location>
</feature>
<proteinExistence type="inferred from homology"/>
<sequence length="671" mass="74876">MIREKLNFQLLRVLARARRMNVKSGIDLSHVDTAFTPGDDLYRYLNGGWLKSHQIPADRASDGVAYALHDEAEAQVREIIEGAHLIKDGGADAQKIGDLYRSFMDTAAIEQLGTSPLSADLAAIDAIKSKSDFISTMSRLEMKGVGGIFGASIYTDAMDSETNILYIGQGGLSLPDESYYREEQYAPIREAFLEHVAKMFALSAISVTAEDVASILALETSIAACHWDQVRDRDATLTYNKYSRTELEKLAPALDLPLWLKSGEVPPKAFESVIVREPDFFSGVSAILEKFDRDAWVLWLKWQLISGSAAYLNDALVQQNFAFYGTTLSGTPQIRERWKRAVSLVEGSLGEAVGRIYVERHFPPAAKSAMNELVANLIEAYRISISELSWMSDETKAKAFEKLKKFTPKIGYPDKWRDYSSLTISSDDLFGNLGRISAFARDYELAKIGAPVDRSEWYMTPQTVNAYYNPGMNEIVFPAAILQPPFFDLEADPAVNYGGIGAVIGHEIGHGFDDQGSKYDGDGNMVDWWTQSDRDEFEIRANALIAQFDLLSPEETPDITVNGALTVGENIGDLGGLSIAYKAYLLALKGAPAPVIDGLTGEQRFFLAWAQAWRGKVRPEELRRRIATDPHSPYEFRCNAIVRNIDEFYTAFDVTEKNTLWMNTSERVRIW</sequence>
<evidence type="ECO:0000256" key="2">
    <source>
        <dbReference type="ARBA" id="ARBA00007357"/>
    </source>
</evidence>
<evidence type="ECO:0000256" key="5">
    <source>
        <dbReference type="ARBA" id="ARBA00022801"/>
    </source>
</evidence>
<gene>
    <name evidence="10" type="ORF">GM50_10435</name>
</gene>
<dbReference type="InterPro" id="IPR018497">
    <property type="entry name" value="Peptidase_M13_C"/>
</dbReference>
<comment type="cofactor">
    <cofactor evidence="1">
        <name>Zn(2+)</name>
        <dbReference type="ChEBI" id="CHEBI:29105"/>
    </cofactor>
</comment>
<protein>
    <recommendedName>
        <fullName evidence="11">Peptidase M13</fullName>
    </recommendedName>
</protein>
<dbReference type="InterPro" id="IPR000718">
    <property type="entry name" value="Peptidase_M13"/>
</dbReference>